<evidence type="ECO:0000313" key="2">
    <source>
        <dbReference type="EMBL" id="PVY44545.1"/>
    </source>
</evidence>
<proteinExistence type="predicted"/>
<dbReference type="AlphaFoldDB" id="A0A2U1B787"/>
<keyword evidence="1" id="KW-0472">Membrane</keyword>
<dbReference type="PANTHER" id="PTHR30093:SF2">
    <property type="entry name" value="TYPE II SECRETION SYSTEM PROTEIN H"/>
    <property type="match status" value="1"/>
</dbReference>
<dbReference type="PANTHER" id="PTHR30093">
    <property type="entry name" value="GENERAL SECRETION PATHWAY PROTEIN G"/>
    <property type="match status" value="1"/>
</dbReference>
<keyword evidence="3" id="KW-1185">Reference proteome</keyword>
<keyword evidence="1" id="KW-1133">Transmembrane helix</keyword>
<accession>A0A2U1B787</accession>
<dbReference type="InterPro" id="IPR012902">
    <property type="entry name" value="N_methyl_site"/>
</dbReference>
<dbReference type="Gene3D" id="3.30.700.10">
    <property type="entry name" value="Glycoprotein, Type 4 Pilin"/>
    <property type="match status" value="1"/>
</dbReference>
<gene>
    <name evidence="2" type="ORF">C8D82_10663</name>
</gene>
<dbReference type="Proteomes" id="UP000245959">
    <property type="component" value="Unassembled WGS sequence"/>
</dbReference>
<sequence length="271" mass="29845">MRLNDNGFKIKAMISGLNRRSMPYRHMFPVNIKFTLIELLVVIAIIAILAAMLLPALNKARDKARTAVCINNLKQLGVGFTQYFGDNDDLLPPLDTASANNPPSWTCYLMGPNPSSPAAPWTSGYQFTGGRYVTNSLLRCPAQTGTFDMIGVAAQCWWMNAPHYAVLSTVFQRDTGSRMKLSRIKQLGEKFLLVDIQAVNSDLSFAERGGLRWRPDMGPGPDWPTVSPRHGGAVNVLYFGGNVTAHPTGSAAPWKCDPFQTTSDDGIHWKN</sequence>
<dbReference type="NCBIfam" id="TIGR02532">
    <property type="entry name" value="IV_pilin_GFxxxE"/>
    <property type="match status" value="1"/>
</dbReference>
<protein>
    <submittedName>
        <fullName evidence="2">Prepilin-type N-terminal cleavage/methylation domain-containing protein/prepilin-type processing-associated H-X9-DG protein</fullName>
    </submittedName>
</protein>
<dbReference type="OrthoDB" id="9809784at2"/>
<dbReference type="EMBL" id="QEKH01000006">
    <property type="protein sequence ID" value="PVY44545.1"/>
    <property type="molecule type" value="Genomic_DNA"/>
</dbReference>
<dbReference type="InterPro" id="IPR045584">
    <property type="entry name" value="Pilin-like"/>
</dbReference>
<evidence type="ECO:0000313" key="3">
    <source>
        <dbReference type="Proteomes" id="UP000245959"/>
    </source>
</evidence>
<comment type="caution">
    <text evidence="2">The sequence shown here is derived from an EMBL/GenBank/DDBJ whole genome shotgun (WGS) entry which is preliminary data.</text>
</comment>
<reference evidence="2 3" key="1">
    <citation type="submission" date="2018-04" db="EMBL/GenBank/DDBJ databases">
        <title>Genomic Encyclopedia of Type Strains, Phase IV (KMG-IV): sequencing the most valuable type-strain genomes for metagenomic binning, comparative biology and taxonomic classification.</title>
        <authorList>
            <person name="Goeker M."/>
        </authorList>
    </citation>
    <scope>NUCLEOTIDE SEQUENCE [LARGE SCALE GENOMIC DNA]</scope>
    <source>
        <strain evidence="2 3">DSM 14823</strain>
    </source>
</reference>
<organism evidence="2 3">
    <name type="scientific">Victivallis vadensis</name>
    <dbReference type="NCBI Taxonomy" id="172901"/>
    <lineage>
        <taxon>Bacteria</taxon>
        <taxon>Pseudomonadati</taxon>
        <taxon>Lentisphaerota</taxon>
        <taxon>Lentisphaeria</taxon>
        <taxon>Victivallales</taxon>
        <taxon>Victivallaceae</taxon>
        <taxon>Victivallis</taxon>
    </lineage>
</organism>
<feature type="transmembrane region" description="Helical" evidence="1">
    <location>
        <begin position="34"/>
        <end position="57"/>
    </location>
</feature>
<dbReference type="GeneID" id="78294499"/>
<dbReference type="RefSeq" id="WP_116883179.1">
    <property type="nucleotide sequence ID" value="NZ_CABMMC010000005.1"/>
</dbReference>
<name>A0A2U1B787_9BACT</name>
<dbReference type="SUPFAM" id="SSF54523">
    <property type="entry name" value="Pili subunits"/>
    <property type="match status" value="1"/>
</dbReference>
<keyword evidence="1" id="KW-0812">Transmembrane</keyword>
<evidence type="ECO:0000256" key="1">
    <source>
        <dbReference type="SAM" id="Phobius"/>
    </source>
</evidence>